<accession>A0AAD9MPJ6</accession>
<evidence type="ECO:0000259" key="3">
    <source>
        <dbReference type="PROSITE" id="PS50222"/>
    </source>
</evidence>
<dbReference type="PROSITE" id="PS00018">
    <property type="entry name" value="EF_HAND_1"/>
    <property type="match status" value="1"/>
</dbReference>
<dbReference type="Gene3D" id="1.10.238.10">
    <property type="entry name" value="EF-hand"/>
    <property type="match status" value="2"/>
</dbReference>
<feature type="domain" description="EF-hand" evidence="3">
    <location>
        <begin position="6"/>
        <end position="41"/>
    </location>
</feature>
<dbReference type="EMBL" id="JAODUP010001284">
    <property type="protein sequence ID" value="KAK2140650.1"/>
    <property type="molecule type" value="Genomic_DNA"/>
</dbReference>
<dbReference type="FunFam" id="1.10.238.10:FF:000178">
    <property type="entry name" value="Calmodulin-2 A"/>
    <property type="match status" value="1"/>
</dbReference>
<dbReference type="GO" id="GO:0016460">
    <property type="term" value="C:myosin II complex"/>
    <property type="evidence" value="ECO:0007669"/>
    <property type="project" value="TreeGrafter"/>
</dbReference>
<name>A0AAD9MPJ6_9ANNE</name>
<dbReference type="PANTHER" id="PTHR23048:SF0">
    <property type="entry name" value="CALMODULIN LIKE 3"/>
    <property type="match status" value="1"/>
</dbReference>
<protein>
    <recommendedName>
        <fullName evidence="3">EF-hand domain-containing protein</fullName>
    </recommendedName>
</protein>
<dbReference type="CDD" id="cd00051">
    <property type="entry name" value="EFh"/>
    <property type="match status" value="1"/>
</dbReference>
<evidence type="ECO:0000313" key="4">
    <source>
        <dbReference type="EMBL" id="KAK2140650.1"/>
    </source>
</evidence>
<dbReference type="Pfam" id="PF13499">
    <property type="entry name" value="EF-hand_7"/>
    <property type="match status" value="1"/>
</dbReference>
<evidence type="ECO:0000256" key="1">
    <source>
        <dbReference type="ARBA" id="ARBA00022737"/>
    </source>
</evidence>
<dbReference type="InterPro" id="IPR018247">
    <property type="entry name" value="EF_Hand_1_Ca_BS"/>
</dbReference>
<proteinExistence type="predicted"/>
<dbReference type="InterPro" id="IPR002048">
    <property type="entry name" value="EF_hand_dom"/>
</dbReference>
<keyword evidence="2" id="KW-0106">Calcium</keyword>
<keyword evidence="1" id="KW-0677">Repeat</keyword>
<reference evidence="4" key="1">
    <citation type="journal article" date="2023" name="Mol. Biol. Evol.">
        <title>Third-Generation Sequencing Reveals the Adaptive Role of the Epigenome in Three Deep-Sea Polychaetes.</title>
        <authorList>
            <person name="Perez M."/>
            <person name="Aroh O."/>
            <person name="Sun Y."/>
            <person name="Lan Y."/>
            <person name="Juniper S.K."/>
            <person name="Young C.R."/>
            <person name="Angers B."/>
            <person name="Qian P.Y."/>
        </authorList>
    </citation>
    <scope>NUCLEOTIDE SEQUENCE</scope>
    <source>
        <strain evidence="4">P08H-3</strain>
    </source>
</reference>
<evidence type="ECO:0000313" key="5">
    <source>
        <dbReference type="Proteomes" id="UP001208570"/>
    </source>
</evidence>
<organism evidence="4 5">
    <name type="scientific">Paralvinella palmiformis</name>
    <dbReference type="NCBI Taxonomy" id="53620"/>
    <lineage>
        <taxon>Eukaryota</taxon>
        <taxon>Metazoa</taxon>
        <taxon>Spiralia</taxon>
        <taxon>Lophotrochozoa</taxon>
        <taxon>Annelida</taxon>
        <taxon>Polychaeta</taxon>
        <taxon>Sedentaria</taxon>
        <taxon>Canalipalpata</taxon>
        <taxon>Terebellida</taxon>
        <taxon>Terebelliformia</taxon>
        <taxon>Alvinellidae</taxon>
        <taxon>Paralvinella</taxon>
    </lineage>
</organism>
<dbReference type="AlphaFoldDB" id="A0AAD9MPJ6"/>
<dbReference type="PANTHER" id="PTHR23048">
    <property type="entry name" value="MYOSIN LIGHT CHAIN 1, 3"/>
    <property type="match status" value="1"/>
</dbReference>
<dbReference type="SMART" id="SM00054">
    <property type="entry name" value="EFh"/>
    <property type="match status" value="2"/>
</dbReference>
<gene>
    <name evidence="4" type="ORF">LSH36_1283g00015</name>
</gene>
<sequence>MSVPEKTKQALQEAFYLFDYDKDGRIAASELGVIIRSVGLNPTERLLKEMSNEVNTKGGSADLNSLLQLISNKYQDMTTTAAELTDSFQVFDKQGNNTVSVADIKHGLSSLGERLTEEEIDGLFREADPNAEGTCNINGQ</sequence>
<dbReference type="Proteomes" id="UP001208570">
    <property type="component" value="Unassembled WGS sequence"/>
</dbReference>
<dbReference type="GO" id="GO:0005509">
    <property type="term" value="F:calcium ion binding"/>
    <property type="evidence" value="ECO:0007669"/>
    <property type="project" value="InterPro"/>
</dbReference>
<dbReference type="InterPro" id="IPR011992">
    <property type="entry name" value="EF-hand-dom_pair"/>
</dbReference>
<dbReference type="InterPro" id="IPR050230">
    <property type="entry name" value="CALM/Myosin/TropC-like"/>
</dbReference>
<evidence type="ECO:0000256" key="2">
    <source>
        <dbReference type="ARBA" id="ARBA00022837"/>
    </source>
</evidence>
<feature type="domain" description="EF-hand" evidence="3">
    <location>
        <begin position="79"/>
        <end position="114"/>
    </location>
</feature>
<comment type="caution">
    <text evidence="4">The sequence shown here is derived from an EMBL/GenBank/DDBJ whole genome shotgun (WGS) entry which is preliminary data.</text>
</comment>
<keyword evidence="5" id="KW-1185">Reference proteome</keyword>
<dbReference type="Pfam" id="PF13405">
    <property type="entry name" value="EF-hand_6"/>
    <property type="match status" value="1"/>
</dbReference>
<dbReference type="PROSITE" id="PS50222">
    <property type="entry name" value="EF_HAND_2"/>
    <property type="match status" value="2"/>
</dbReference>
<dbReference type="SUPFAM" id="SSF47473">
    <property type="entry name" value="EF-hand"/>
    <property type="match status" value="1"/>
</dbReference>